<reference evidence="2 3" key="1">
    <citation type="submission" date="2015-12" db="EMBL/GenBank/DDBJ databases">
        <title>Genome sequence of Thalassospira lucentensis MCCC 1A02072.</title>
        <authorList>
            <person name="Lu L."/>
            <person name="Lai Q."/>
            <person name="Shao Z."/>
            <person name="Qian P."/>
        </authorList>
    </citation>
    <scope>NUCLEOTIDE SEQUENCE [LARGE SCALE GENOMIC DNA]</scope>
    <source>
        <strain evidence="2 3">MCCC 1A02072</strain>
    </source>
</reference>
<feature type="signal peptide" evidence="1">
    <location>
        <begin position="1"/>
        <end position="26"/>
    </location>
</feature>
<organism evidence="2 3">
    <name type="scientific">Thalassospira lucentensis</name>
    <dbReference type="NCBI Taxonomy" id="168935"/>
    <lineage>
        <taxon>Bacteria</taxon>
        <taxon>Pseudomonadati</taxon>
        <taxon>Pseudomonadota</taxon>
        <taxon>Alphaproteobacteria</taxon>
        <taxon>Rhodospirillales</taxon>
        <taxon>Thalassospiraceae</taxon>
        <taxon>Thalassospira</taxon>
    </lineage>
</organism>
<sequence>MICPLFSRILACACFVAGFVPTVSLADPDKSRLEIGITIRLAEEWKASLTTTQRPFFQAMIEQPEFHLNDGIPYNRLIEMFDNKELDCVVLRVPAPLEGVITANEHVTFDLILYIRRGDNPEVRDSLLIGYLANLPPVSVPYDSRIEFYGMRSLEQGEKLLLEGRIDGLIAHDRRYKDEQGLIAAPIPPIVHVRLGLLCHDTDYARFLLGQFDQRVQTIRSAGGREGAISEPVESHSPVL</sequence>
<dbReference type="EMBL" id="LPVY01000021">
    <property type="protein sequence ID" value="KZB62032.1"/>
    <property type="molecule type" value="Genomic_DNA"/>
</dbReference>
<gene>
    <name evidence="2" type="ORF">AUP42_03455</name>
</gene>
<protein>
    <recommendedName>
        <fullName evidence="4">Solute-binding protein family 3/N-terminal domain-containing protein</fullName>
    </recommendedName>
</protein>
<evidence type="ECO:0000313" key="3">
    <source>
        <dbReference type="Proteomes" id="UP000076335"/>
    </source>
</evidence>
<accession>A0A154L1K6</accession>
<keyword evidence="1" id="KW-0732">Signal</keyword>
<feature type="chain" id="PRO_5007596873" description="Solute-binding protein family 3/N-terminal domain-containing protein" evidence="1">
    <location>
        <begin position="27"/>
        <end position="240"/>
    </location>
</feature>
<name>A0A154L1K6_9PROT</name>
<evidence type="ECO:0000256" key="1">
    <source>
        <dbReference type="SAM" id="SignalP"/>
    </source>
</evidence>
<evidence type="ECO:0000313" key="2">
    <source>
        <dbReference type="EMBL" id="KZB62032.1"/>
    </source>
</evidence>
<evidence type="ECO:0008006" key="4">
    <source>
        <dbReference type="Google" id="ProtNLM"/>
    </source>
</evidence>
<dbReference type="AlphaFoldDB" id="A0A154L1K6"/>
<comment type="caution">
    <text evidence="2">The sequence shown here is derived from an EMBL/GenBank/DDBJ whole genome shotgun (WGS) entry which is preliminary data.</text>
</comment>
<dbReference type="Proteomes" id="UP000076335">
    <property type="component" value="Unassembled WGS sequence"/>
</dbReference>
<proteinExistence type="predicted"/>